<dbReference type="Gene3D" id="2.40.30.170">
    <property type="match status" value="1"/>
</dbReference>
<protein>
    <submittedName>
        <fullName evidence="6">Efflux transporter periplasmic adaptor subunit</fullName>
    </submittedName>
</protein>
<dbReference type="STRING" id="1913577.LPB144_11345"/>
<dbReference type="PROSITE" id="PS51257">
    <property type="entry name" value="PROKAR_LIPOPROTEIN"/>
    <property type="match status" value="1"/>
</dbReference>
<evidence type="ECO:0000259" key="4">
    <source>
        <dbReference type="Pfam" id="PF25954"/>
    </source>
</evidence>
<evidence type="ECO:0000256" key="1">
    <source>
        <dbReference type="ARBA" id="ARBA00009477"/>
    </source>
</evidence>
<evidence type="ECO:0000259" key="3">
    <source>
        <dbReference type="Pfam" id="PF25893"/>
    </source>
</evidence>
<keyword evidence="2" id="KW-0175">Coiled coil</keyword>
<evidence type="ECO:0000313" key="7">
    <source>
        <dbReference type="Proteomes" id="UP000182510"/>
    </source>
</evidence>
<dbReference type="NCBIfam" id="TIGR01730">
    <property type="entry name" value="RND_mfp"/>
    <property type="match status" value="1"/>
</dbReference>
<keyword evidence="7" id="KW-1185">Reference proteome</keyword>
<comment type="similarity">
    <text evidence="1">Belongs to the membrane fusion protein (MFP) (TC 8.A.1) family.</text>
</comment>
<dbReference type="Gene3D" id="1.10.287.470">
    <property type="entry name" value="Helix hairpin bin"/>
    <property type="match status" value="1"/>
</dbReference>
<proteinExistence type="inferred from homology"/>
<dbReference type="Gene3D" id="2.40.50.100">
    <property type="match status" value="1"/>
</dbReference>
<dbReference type="SUPFAM" id="SSF111369">
    <property type="entry name" value="HlyD-like secretion proteins"/>
    <property type="match status" value="1"/>
</dbReference>
<feature type="domain" description="CzcB-like barrel-sandwich hybrid" evidence="5">
    <location>
        <begin position="101"/>
        <end position="219"/>
    </location>
</feature>
<dbReference type="Pfam" id="PF25973">
    <property type="entry name" value="BSH_CzcB"/>
    <property type="match status" value="1"/>
</dbReference>
<evidence type="ECO:0000313" key="6">
    <source>
        <dbReference type="EMBL" id="APG61465.1"/>
    </source>
</evidence>
<dbReference type="PANTHER" id="PTHR30469">
    <property type="entry name" value="MULTIDRUG RESISTANCE PROTEIN MDTA"/>
    <property type="match status" value="1"/>
</dbReference>
<dbReference type="InterPro" id="IPR058648">
    <property type="entry name" value="HH_CzcB-like"/>
</dbReference>
<dbReference type="FunFam" id="2.40.30.170:FF:000010">
    <property type="entry name" value="Efflux RND transporter periplasmic adaptor subunit"/>
    <property type="match status" value="1"/>
</dbReference>
<dbReference type="EMBL" id="CP018153">
    <property type="protein sequence ID" value="APG61465.1"/>
    <property type="molecule type" value="Genomic_DNA"/>
</dbReference>
<dbReference type="GO" id="GO:1990281">
    <property type="term" value="C:efflux pump complex"/>
    <property type="evidence" value="ECO:0007669"/>
    <property type="project" value="TreeGrafter"/>
</dbReference>
<evidence type="ECO:0000256" key="2">
    <source>
        <dbReference type="SAM" id="Coils"/>
    </source>
</evidence>
<accession>A0A1L3J8L5</accession>
<evidence type="ECO:0000259" key="5">
    <source>
        <dbReference type="Pfam" id="PF25973"/>
    </source>
</evidence>
<dbReference type="OrthoDB" id="9806939at2"/>
<gene>
    <name evidence="6" type="ORF">LPB144_11345</name>
</gene>
<organism evidence="6 7">
    <name type="scientific">Christiangramia salexigens</name>
    <dbReference type="NCBI Taxonomy" id="1913577"/>
    <lineage>
        <taxon>Bacteria</taxon>
        <taxon>Pseudomonadati</taxon>
        <taxon>Bacteroidota</taxon>
        <taxon>Flavobacteriia</taxon>
        <taxon>Flavobacteriales</taxon>
        <taxon>Flavobacteriaceae</taxon>
        <taxon>Christiangramia</taxon>
    </lineage>
</organism>
<reference evidence="6 7" key="1">
    <citation type="submission" date="2016-11" db="EMBL/GenBank/DDBJ databases">
        <title>Gramella sp. LPB0144 isolated from marine environment.</title>
        <authorList>
            <person name="Kim E."/>
            <person name="Yi H."/>
        </authorList>
    </citation>
    <scope>NUCLEOTIDE SEQUENCE [LARGE SCALE GENOMIC DNA]</scope>
    <source>
        <strain evidence="6 7">LPB0144</strain>
    </source>
</reference>
<dbReference type="Gene3D" id="2.40.420.20">
    <property type="match status" value="1"/>
</dbReference>
<dbReference type="InterPro" id="IPR058792">
    <property type="entry name" value="Beta-barrel_RND_2"/>
</dbReference>
<name>A0A1L3J8L5_9FLAO</name>
<feature type="domain" description="CzcB-like alpha-helical hairpin" evidence="3">
    <location>
        <begin position="135"/>
        <end position="192"/>
    </location>
</feature>
<dbReference type="InterPro" id="IPR058647">
    <property type="entry name" value="BSH_CzcB-like"/>
</dbReference>
<dbReference type="InterPro" id="IPR006143">
    <property type="entry name" value="RND_pump_MFP"/>
</dbReference>
<dbReference type="PANTHER" id="PTHR30469:SF15">
    <property type="entry name" value="HLYD FAMILY OF SECRETION PROTEINS"/>
    <property type="match status" value="1"/>
</dbReference>
<feature type="domain" description="CusB-like beta-barrel" evidence="4">
    <location>
        <begin position="232"/>
        <end position="305"/>
    </location>
</feature>
<dbReference type="AlphaFoldDB" id="A0A1L3J8L5"/>
<dbReference type="KEGG" id="grl:LPB144_11345"/>
<feature type="coiled-coil region" evidence="2">
    <location>
        <begin position="34"/>
        <end position="68"/>
    </location>
</feature>
<dbReference type="Proteomes" id="UP000182510">
    <property type="component" value="Chromosome"/>
</dbReference>
<dbReference type="Pfam" id="PF25893">
    <property type="entry name" value="HH_CzcB"/>
    <property type="match status" value="1"/>
</dbReference>
<dbReference type="GO" id="GO:0015562">
    <property type="term" value="F:efflux transmembrane transporter activity"/>
    <property type="evidence" value="ECO:0007669"/>
    <property type="project" value="TreeGrafter"/>
</dbReference>
<feature type="coiled-coil region" evidence="2">
    <location>
        <begin position="139"/>
        <end position="197"/>
    </location>
</feature>
<sequence length="393" mass="43393">MKNYFLLAGLLSIFISCGTSEEKSVDEIIQSNDLSEIRAKKNELSNTLSEVSKEIAKLDEAIQELDTSNKFALVALDTIKSQLFKHYAEVQGNVATDENIIIYPEYSGILTRVTVKEGDKVTKGQTLAVIDDGGLSSQLAQLEAQARLAKTTYERQERLWNQNIGSEIQYLEAKTNYEALESSVQQLKSQIAKTVVRAPFSGVIDDVLSEQGEVVNPGQNQLFRLINLDKMYVEAEVPENYLGKVKKGTEVKVNLSSIAKEFKGEVSQVSNNINPNNRTFRIKVALPNEKGLVKPNQIATIKLNDYTSETAVVIPENIIQKNAMGESIVYVYTPKEGENTGIAKKSVVETGYIYKDSIEVKTGLNSGDILITDGAKNLRDGQEVRIKTSGGNE</sequence>
<dbReference type="Pfam" id="PF25954">
    <property type="entry name" value="Beta-barrel_RND_2"/>
    <property type="match status" value="1"/>
</dbReference>